<feature type="compositionally biased region" description="Polar residues" evidence="1">
    <location>
        <begin position="37"/>
        <end position="51"/>
    </location>
</feature>
<feature type="chain" id="PRO_5041291015" description="Secreted protein" evidence="2">
    <location>
        <begin position="25"/>
        <end position="213"/>
    </location>
</feature>
<organism evidence="3 4">
    <name type="scientific">Schizothecium vesticola</name>
    <dbReference type="NCBI Taxonomy" id="314040"/>
    <lineage>
        <taxon>Eukaryota</taxon>
        <taxon>Fungi</taxon>
        <taxon>Dikarya</taxon>
        <taxon>Ascomycota</taxon>
        <taxon>Pezizomycotina</taxon>
        <taxon>Sordariomycetes</taxon>
        <taxon>Sordariomycetidae</taxon>
        <taxon>Sordariales</taxon>
        <taxon>Schizotheciaceae</taxon>
        <taxon>Schizothecium</taxon>
    </lineage>
</organism>
<accession>A0AA40EII1</accession>
<comment type="caution">
    <text evidence="3">The sequence shown here is derived from an EMBL/GenBank/DDBJ whole genome shotgun (WGS) entry which is preliminary data.</text>
</comment>
<dbReference type="Proteomes" id="UP001172155">
    <property type="component" value="Unassembled WGS sequence"/>
</dbReference>
<dbReference type="EMBL" id="JAUKUD010000007">
    <property type="protein sequence ID" value="KAK0738258.1"/>
    <property type="molecule type" value="Genomic_DNA"/>
</dbReference>
<feature type="signal peptide" evidence="2">
    <location>
        <begin position="1"/>
        <end position="24"/>
    </location>
</feature>
<evidence type="ECO:0000313" key="4">
    <source>
        <dbReference type="Proteomes" id="UP001172155"/>
    </source>
</evidence>
<gene>
    <name evidence="3" type="ORF">B0T18DRAFT_242416</name>
</gene>
<evidence type="ECO:0000256" key="1">
    <source>
        <dbReference type="SAM" id="MobiDB-lite"/>
    </source>
</evidence>
<evidence type="ECO:0000313" key="3">
    <source>
        <dbReference type="EMBL" id="KAK0738258.1"/>
    </source>
</evidence>
<sequence>MAMRWGRLLFTAVVGGSRLSNAQARSISAAKRVDAGQNGNSTKCESGSGDTSSRGSFRLGVVRSGGGFGGRGWRMARRLVFDGGERQVDQCSTLILRRDWRRARGLGGPAKLRPPPVETRKWDLARKRRMIGRFSSWPRLLFSLASLHLQLRYDGTLCLCSMLPGDGCDNTPVQATSSFVHPPSLFIVVFPTAPHNHSSTHDDSHAIGLQMCL</sequence>
<name>A0AA40EII1_9PEZI</name>
<dbReference type="AlphaFoldDB" id="A0AA40EII1"/>
<protein>
    <recommendedName>
        <fullName evidence="5">Secreted protein</fullName>
    </recommendedName>
</protein>
<evidence type="ECO:0008006" key="5">
    <source>
        <dbReference type="Google" id="ProtNLM"/>
    </source>
</evidence>
<proteinExistence type="predicted"/>
<keyword evidence="4" id="KW-1185">Reference proteome</keyword>
<keyword evidence="2" id="KW-0732">Signal</keyword>
<feature type="region of interest" description="Disordered" evidence="1">
    <location>
        <begin position="30"/>
        <end position="56"/>
    </location>
</feature>
<evidence type="ECO:0000256" key="2">
    <source>
        <dbReference type="SAM" id="SignalP"/>
    </source>
</evidence>
<reference evidence="3" key="1">
    <citation type="submission" date="2023-06" db="EMBL/GenBank/DDBJ databases">
        <title>Genome-scale phylogeny and comparative genomics of the fungal order Sordariales.</title>
        <authorList>
            <consortium name="Lawrence Berkeley National Laboratory"/>
            <person name="Hensen N."/>
            <person name="Bonometti L."/>
            <person name="Westerberg I."/>
            <person name="Brannstrom I.O."/>
            <person name="Guillou S."/>
            <person name="Cros-Aarteil S."/>
            <person name="Calhoun S."/>
            <person name="Haridas S."/>
            <person name="Kuo A."/>
            <person name="Mondo S."/>
            <person name="Pangilinan J."/>
            <person name="Riley R."/>
            <person name="LaButti K."/>
            <person name="Andreopoulos B."/>
            <person name="Lipzen A."/>
            <person name="Chen C."/>
            <person name="Yanf M."/>
            <person name="Daum C."/>
            <person name="Ng V."/>
            <person name="Clum A."/>
            <person name="Steindorff A."/>
            <person name="Ohm R."/>
            <person name="Martin F."/>
            <person name="Silar P."/>
            <person name="Natvig D."/>
            <person name="Lalanne C."/>
            <person name="Gautier V."/>
            <person name="Ament-velasquez S.L."/>
            <person name="Kruys A."/>
            <person name="Hutchinson M.I."/>
            <person name="Powell A.J."/>
            <person name="Barry K."/>
            <person name="Miller A.N."/>
            <person name="Grigoriev I.V."/>
            <person name="Debuchy R."/>
            <person name="Gladieux P."/>
            <person name="Thoren M.H."/>
            <person name="Johannesson H."/>
        </authorList>
    </citation>
    <scope>NUCLEOTIDE SEQUENCE</scope>
    <source>
        <strain evidence="3">SMH3187-1</strain>
    </source>
</reference>